<sequence length="38" mass="4246">MSNNKSKEQEMQEKANRGLKNASSMPDKKLDGPNRPSV</sequence>
<dbReference type="AlphaFoldDB" id="A0A1X7LCY3"/>
<accession>A0A1X7LCY3</accession>
<dbReference type="EMBL" id="FXAZ01000004">
    <property type="protein sequence ID" value="SMG51334.1"/>
    <property type="molecule type" value="Genomic_DNA"/>
</dbReference>
<proteinExistence type="predicted"/>
<evidence type="ECO:0000313" key="2">
    <source>
        <dbReference type="EMBL" id="SMG51334.1"/>
    </source>
</evidence>
<organism evidence="2 3">
    <name type="scientific">Paenibacillus aquistagni</name>
    <dbReference type="NCBI Taxonomy" id="1852522"/>
    <lineage>
        <taxon>Bacteria</taxon>
        <taxon>Bacillati</taxon>
        <taxon>Bacillota</taxon>
        <taxon>Bacilli</taxon>
        <taxon>Bacillales</taxon>
        <taxon>Paenibacillaceae</taxon>
        <taxon>Paenibacillus</taxon>
    </lineage>
</organism>
<feature type="region of interest" description="Disordered" evidence="1">
    <location>
        <begin position="1"/>
        <end position="38"/>
    </location>
</feature>
<evidence type="ECO:0000313" key="3">
    <source>
        <dbReference type="Proteomes" id="UP000193834"/>
    </source>
</evidence>
<feature type="compositionally biased region" description="Basic and acidic residues" evidence="1">
    <location>
        <begin position="1"/>
        <end position="16"/>
    </location>
</feature>
<evidence type="ECO:0000256" key="1">
    <source>
        <dbReference type="SAM" id="MobiDB-lite"/>
    </source>
</evidence>
<dbReference type="STRING" id="1852522.SAMN06295960_3247"/>
<reference evidence="2 3" key="1">
    <citation type="submission" date="2017-04" db="EMBL/GenBank/DDBJ databases">
        <authorList>
            <person name="Afonso C.L."/>
            <person name="Miller P.J."/>
            <person name="Scott M.A."/>
            <person name="Spackman E."/>
            <person name="Goraichik I."/>
            <person name="Dimitrov K.M."/>
            <person name="Suarez D.L."/>
            <person name="Swayne D.E."/>
        </authorList>
    </citation>
    <scope>NUCLEOTIDE SEQUENCE [LARGE SCALE GENOMIC DNA]</scope>
    <source>
        <strain evidence="2 3">11</strain>
    </source>
</reference>
<gene>
    <name evidence="2" type="ORF">SAMN06295960_3247</name>
</gene>
<protein>
    <submittedName>
        <fullName evidence="2">Uncharacterized protein</fullName>
    </submittedName>
</protein>
<dbReference type="RefSeq" id="WP_217809695.1">
    <property type="nucleotide sequence ID" value="NZ_FXAZ01000004.1"/>
</dbReference>
<keyword evidence="3" id="KW-1185">Reference proteome</keyword>
<name>A0A1X7LCY3_9BACL</name>
<dbReference type="Proteomes" id="UP000193834">
    <property type="component" value="Unassembled WGS sequence"/>
</dbReference>